<keyword evidence="4 8" id="KW-1003">Cell membrane</keyword>
<proteinExistence type="inferred from homology"/>
<comment type="similarity">
    <text evidence="2 8">Belongs to the 4-toluene sulfonate uptake permease (TSUP) (TC 2.A.102) family.</text>
</comment>
<feature type="transmembrane region" description="Helical" evidence="8">
    <location>
        <begin position="95"/>
        <end position="117"/>
    </location>
</feature>
<dbReference type="Pfam" id="PF01925">
    <property type="entry name" value="TauE"/>
    <property type="match status" value="1"/>
</dbReference>
<dbReference type="InterPro" id="IPR052017">
    <property type="entry name" value="TSUP"/>
</dbReference>
<evidence type="ECO:0000256" key="2">
    <source>
        <dbReference type="ARBA" id="ARBA00009142"/>
    </source>
</evidence>
<dbReference type="EMBL" id="LPWH01000018">
    <property type="protein sequence ID" value="POR04297.1"/>
    <property type="molecule type" value="Genomic_DNA"/>
</dbReference>
<evidence type="ECO:0000256" key="8">
    <source>
        <dbReference type="RuleBase" id="RU363041"/>
    </source>
</evidence>
<feature type="transmembrane region" description="Helical" evidence="8">
    <location>
        <begin position="123"/>
        <end position="146"/>
    </location>
</feature>
<keyword evidence="7 8" id="KW-0472">Membrane</keyword>
<evidence type="ECO:0000256" key="5">
    <source>
        <dbReference type="ARBA" id="ARBA00022692"/>
    </source>
</evidence>
<organism evidence="9 10">
    <name type="scientific">Alkalispirochaeta sphaeroplastigenens</name>
    <dbReference type="NCBI Taxonomy" id="1187066"/>
    <lineage>
        <taxon>Bacteria</taxon>
        <taxon>Pseudomonadati</taxon>
        <taxon>Spirochaetota</taxon>
        <taxon>Spirochaetia</taxon>
        <taxon>Spirochaetales</taxon>
        <taxon>Spirochaetaceae</taxon>
        <taxon>Alkalispirochaeta</taxon>
    </lineage>
</organism>
<dbReference type="InterPro" id="IPR002781">
    <property type="entry name" value="TM_pro_TauE-like"/>
</dbReference>
<gene>
    <name evidence="9" type="ORF">AU468_03345</name>
</gene>
<name>A0A2S4JXP3_9SPIO</name>
<keyword evidence="3" id="KW-0813">Transport</keyword>
<dbReference type="AlphaFoldDB" id="A0A2S4JXP3"/>
<dbReference type="RefSeq" id="WP_103679513.1">
    <property type="nucleotide sequence ID" value="NZ_LPWH01000018.1"/>
</dbReference>
<sequence>MQIAYTLGLISFLTSLVAGVIGFGGGMLLIAILPVFLSPGLVIPVHGITQLASNSSRVLFSLAHVKWTLLPRFLAGSVAGTLVFGYFLSNIPIRYLPVAIGSYILLTLWSRGFSSLASKYENYYVIGFIQTGLGLVVGSTGPLSLSLLTKKLESKDEIIATSSMFMTISHFAKIPVYSAIATGLSASLGITTAMVTGSILGSFVGTRARLHASNDTVLGIIKILLTLLSLHMISRAVSFPWS</sequence>
<dbReference type="PANTHER" id="PTHR30269:SF37">
    <property type="entry name" value="MEMBRANE TRANSPORTER PROTEIN"/>
    <property type="match status" value="1"/>
</dbReference>
<feature type="transmembrane region" description="Helical" evidence="8">
    <location>
        <begin position="217"/>
        <end position="237"/>
    </location>
</feature>
<accession>A0A2S4JXP3</accession>
<comment type="caution">
    <text evidence="9">The sequence shown here is derived from an EMBL/GenBank/DDBJ whole genome shotgun (WGS) entry which is preliminary data.</text>
</comment>
<protein>
    <recommendedName>
        <fullName evidence="8">Probable membrane transporter protein</fullName>
    </recommendedName>
</protein>
<dbReference type="GO" id="GO:0005886">
    <property type="term" value="C:plasma membrane"/>
    <property type="evidence" value="ECO:0007669"/>
    <property type="project" value="UniProtKB-SubCell"/>
</dbReference>
<evidence type="ECO:0000313" key="9">
    <source>
        <dbReference type="EMBL" id="POR04297.1"/>
    </source>
</evidence>
<reference evidence="10" key="1">
    <citation type="submission" date="2015-12" db="EMBL/GenBank/DDBJ databases">
        <authorList>
            <person name="Lodha T.D."/>
            <person name="Chintalapati S."/>
            <person name="Chintalapati V.R."/>
            <person name="Sravanthi T."/>
        </authorList>
    </citation>
    <scope>NUCLEOTIDE SEQUENCE [LARGE SCALE GENOMIC DNA]</scope>
    <source>
        <strain evidence="10">JC133</strain>
    </source>
</reference>
<keyword evidence="10" id="KW-1185">Reference proteome</keyword>
<comment type="subcellular location">
    <subcellularLocation>
        <location evidence="1 8">Cell membrane</location>
        <topology evidence="1 8">Multi-pass membrane protein</topology>
    </subcellularLocation>
</comment>
<keyword evidence="6 8" id="KW-1133">Transmembrane helix</keyword>
<feature type="transmembrane region" description="Helical" evidence="8">
    <location>
        <begin position="69"/>
        <end position="88"/>
    </location>
</feature>
<evidence type="ECO:0000256" key="3">
    <source>
        <dbReference type="ARBA" id="ARBA00022448"/>
    </source>
</evidence>
<dbReference type="Proteomes" id="UP000237350">
    <property type="component" value="Unassembled WGS sequence"/>
</dbReference>
<feature type="transmembrane region" description="Helical" evidence="8">
    <location>
        <begin position="12"/>
        <end position="37"/>
    </location>
</feature>
<evidence type="ECO:0000256" key="6">
    <source>
        <dbReference type="ARBA" id="ARBA00022989"/>
    </source>
</evidence>
<evidence type="ECO:0000313" key="10">
    <source>
        <dbReference type="Proteomes" id="UP000237350"/>
    </source>
</evidence>
<dbReference type="OrthoDB" id="6197550at2"/>
<evidence type="ECO:0000256" key="4">
    <source>
        <dbReference type="ARBA" id="ARBA00022475"/>
    </source>
</evidence>
<keyword evidence="5 8" id="KW-0812">Transmembrane</keyword>
<dbReference type="PANTHER" id="PTHR30269">
    <property type="entry name" value="TRANSMEMBRANE PROTEIN YFCA"/>
    <property type="match status" value="1"/>
</dbReference>
<evidence type="ECO:0000256" key="1">
    <source>
        <dbReference type="ARBA" id="ARBA00004651"/>
    </source>
</evidence>
<evidence type="ECO:0000256" key="7">
    <source>
        <dbReference type="ARBA" id="ARBA00023136"/>
    </source>
</evidence>